<protein>
    <submittedName>
        <fullName evidence="2">Uncharacterized protein</fullName>
    </submittedName>
</protein>
<reference evidence="2 3" key="1">
    <citation type="journal article" date="2016" name="Sci. Rep.">
        <title>A proposed integrated approach for the preclinical evaluation of phage therapy in Pseudomonas infections.</title>
        <authorList>
            <person name="Danis-Wlodarczyk K."/>
            <person name="Vandenheuvel D."/>
            <person name="Jang H.B."/>
            <person name="Briers Y."/>
            <person name="Olszak T."/>
            <person name="Arabski M."/>
            <person name="Wasik S."/>
            <person name="Drabik M."/>
            <person name="Higgins G."/>
            <person name="Tyrrell J."/>
            <person name="Harvey B.J."/>
            <person name="Noben J.P."/>
            <person name="Lavigne R."/>
            <person name="Drulis-Kawa Z."/>
        </authorList>
    </citation>
    <scope>NUCLEOTIDE SEQUENCE [LARGE SCALE GENOMIC DNA]</scope>
</reference>
<accession>A0A192Y5E4</accession>
<dbReference type="Proteomes" id="UP000224336">
    <property type="component" value="Segment"/>
</dbReference>
<evidence type="ECO:0000313" key="2">
    <source>
        <dbReference type="EMBL" id="ANM44953.1"/>
    </source>
</evidence>
<gene>
    <name evidence="2" type="ORF">KTN4_195</name>
</gene>
<evidence type="ECO:0000313" key="3">
    <source>
        <dbReference type="Proteomes" id="UP000224336"/>
    </source>
</evidence>
<name>A0A192Y5E4_9CAUD</name>
<feature type="compositionally biased region" description="Acidic residues" evidence="1">
    <location>
        <begin position="166"/>
        <end position="181"/>
    </location>
</feature>
<feature type="region of interest" description="Disordered" evidence="1">
    <location>
        <begin position="164"/>
        <end position="183"/>
    </location>
</feature>
<sequence>MRRFTLNLADNPRGQDPRIGFFKAVTTAYPDLGLSEDKSIIVMVMDSATIDEPNRAFVRIQKDATNSAVYYDFLYNRFNVNDYIKNPYWTASEVTVVQGLKNSEALVAYVANKAKLNFTASDIWLEISNITYTGGKKQPNFLFKAIDSSLWWRGWLNLWLHSGGDVDPDPPDPDPDPDPEPTDGYQIFPQLLVPFTITVDNETGKFGNWICPPYDQAIGRLLVLMPKPDGAQIAESPKGVILPSGNSEKLKAGAEYRILNLTNEDVDIATAYQQSIIRPMYTSTGFLPNNGYTRFICYNETTKAMYTLGLSWWMQS</sequence>
<dbReference type="EMBL" id="KU521356">
    <property type="protein sequence ID" value="ANM44953.1"/>
    <property type="molecule type" value="Genomic_DNA"/>
</dbReference>
<proteinExistence type="predicted"/>
<organism evidence="2 3">
    <name type="scientific">Pseudomonas phage KTN4</name>
    <dbReference type="NCBI Taxonomy" id="1862701"/>
    <lineage>
        <taxon>Viruses</taxon>
        <taxon>Duplodnaviria</taxon>
        <taxon>Heunggongvirae</taxon>
        <taxon>Uroviricota</taxon>
        <taxon>Caudoviricetes</taxon>
        <taxon>Chimalliviridae</taxon>
        <taxon>Phikzvirus</taxon>
        <taxon>Phikzvirus phiKZ</taxon>
    </lineage>
</organism>
<evidence type="ECO:0000256" key="1">
    <source>
        <dbReference type="SAM" id="MobiDB-lite"/>
    </source>
</evidence>